<evidence type="ECO:0000256" key="11">
    <source>
        <dbReference type="ARBA" id="ARBA00023012"/>
    </source>
</evidence>
<sequence length="449" mass="51180">MTVKGKPNWSLQRLLLAWVLGLVVLGQMASLWWILDQLEVEVEEVLDANLLTQASWVQLWLDNADPQVLMRDGVALPPLPVAAAWPTDIPPIQIQLWQPEQQRWWPATLPQVQIEQPGFSWRYHQGHAWRTYDLLSPSGLRARLWQSLDIRQVVVEEVLEATLIPNLVVLALLLGILTLVIRTSLRPLQRLAEHLAQRRADQLAPLQLPGARAEVAQLNEALNSWLVRLQQTLERERGLASDIAHELRTPLTVMQLQARQLVDEQQRLQWQNQLGRMQRVIEQLLNLARVENRIATLSCQRLELLPLLQNLLAQLASLPEGRQHQFSLEGEQPVPLWSEPVLLELLLHNLLHNSLRYSPADSLISLQLLPQPQALQLILRDQGPGIAVDQREQVCQRFNRLDQRQAGTGLGLALVQRIAQVLAIRWQLEDRDDGLPGLQISLWLPLAEA</sequence>
<keyword evidence="16" id="KW-1185">Reference proteome</keyword>
<dbReference type="SUPFAM" id="SSF47384">
    <property type="entry name" value="Homodimeric domain of signal transducing histidine kinase"/>
    <property type="match status" value="1"/>
</dbReference>
<evidence type="ECO:0000313" key="16">
    <source>
        <dbReference type="Proteomes" id="UP001589628"/>
    </source>
</evidence>
<dbReference type="EC" id="2.7.13.3" evidence="3"/>
<evidence type="ECO:0000256" key="5">
    <source>
        <dbReference type="ARBA" id="ARBA00022679"/>
    </source>
</evidence>
<evidence type="ECO:0000259" key="14">
    <source>
        <dbReference type="PROSITE" id="PS50885"/>
    </source>
</evidence>
<evidence type="ECO:0000259" key="13">
    <source>
        <dbReference type="PROSITE" id="PS50109"/>
    </source>
</evidence>
<keyword evidence="11" id="KW-0902">Two-component regulatory system</keyword>
<evidence type="ECO:0000256" key="2">
    <source>
        <dbReference type="ARBA" id="ARBA00004141"/>
    </source>
</evidence>
<evidence type="ECO:0000256" key="3">
    <source>
        <dbReference type="ARBA" id="ARBA00012438"/>
    </source>
</evidence>
<dbReference type="Pfam" id="PF02518">
    <property type="entry name" value="HATPase_c"/>
    <property type="match status" value="1"/>
</dbReference>
<keyword evidence="12" id="KW-0472">Membrane</keyword>
<comment type="subcellular location">
    <subcellularLocation>
        <location evidence="2">Membrane</location>
        <topology evidence="2">Multi-pass membrane protein</topology>
    </subcellularLocation>
</comment>
<dbReference type="Gene3D" id="1.10.287.130">
    <property type="match status" value="1"/>
</dbReference>
<dbReference type="CDD" id="cd00082">
    <property type="entry name" value="HisKA"/>
    <property type="match status" value="1"/>
</dbReference>
<evidence type="ECO:0000256" key="7">
    <source>
        <dbReference type="ARBA" id="ARBA00022741"/>
    </source>
</evidence>
<dbReference type="InterPro" id="IPR036890">
    <property type="entry name" value="HATPase_C_sf"/>
</dbReference>
<dbReference type="InterPro" id="IPR003660">
    <property type="entry name" value="HAMP_dom"/>
</dbReference>
<dbReference type="Proteomes" id="UP001589628">
    <property type="component" value="Unassembled WGS sequence"/>
</dbReference>
<dbReference type="Gene3D" id="3.30.565.10">
    <property type="entry name" value="Histidine kinase-like ATPase, C-terminal domain"/>
    <property type="match status" value="1"/>
</dbReference>
<dbReference type="InterPro" id="IPR036097">
    <property type="entry name" value="HisK_dim/P_sf"/>
</dbReference>
<keyword evidence="5" id="KW-0808">Transferase</keyword>
<evidence type="ECO:0000256" key="6">
    <source>
        <dbReference type="ARBA" id="ARBA00022692"/>
    </source>
</evidence>
<evidence type="ECO:0000313" key="15">
    <source>
        <dbReference type="EMBL" id="MFB9886000.1"/>
    </source>
</evidence>
<feature type="transmembrane region" description="Helical" evidence="12">
    <location>
        <begin position="14"/>
        <end position="35"/>
    </location>
</feature>
<dbReference type="SMART" id="SM00388">
    <property type="entry name" value="HisKA"/>
    <property type="match status" value="1"/>
</dbReference>
<keyword evidence="9 15" id="KW-0067">ATP-binding</keyword>
<dbReference type="SMART" id="SM00387">
    <property type="entry name" value="HATPase_c"/>
    <property type="match status" value="1"/>
</dbReference>
<dbReference type="EMBL" id="JBHLZN010000002">
    <property type="protein sequence ID" value="MFB9886000.1"/>
    <property type="molecule type" value="Genomic_DNA"/>
</dbReference>
<dbReference type="InterPro" id="IPR003594">
    <property type="entry name" value="HATPase_dom"/>
</dbReference>
<dbReference type="Pfam" id="PF00512">
    <property type="entry name" value="HisKA"/>
    <property type="match status" value="1"/>
</dbReference>
<name>A0ABV5Z9T5_9GAMM</name>
<evidence type="ECO:0000256" key="9">
    <source>
        <dbReference type="ARBA" id="ARBA00022840"/>
    </source>
</evidence>
<evidence type="ECO:0000256" key="10">
    <source>
        <dbReference type="ARBA" id="ARBA00022989"/>
    </source>
</evidence>
<dbReference type="InterPro" id="IPR003661">
    <property type="entry name" value="HisK_dim/P_dom"/>
</dbReference>
<evidence type="ECO:0000256" key="12">
    <source>
        <dbReference type="SAM" id="Phobius"/>
    </source>
</evidence>
<protein>
    <recommendedName>
        <fullName evidence="3">histidine kinase</fullName>
        <ecNumber evidence="3">2.7.13.3</ecNumber>
    </recommendedName>
</protein>
<keyword evidence="10 12" id="KW-1133">Transmembrane helix</keyword>
<comment type="catalytic activity">
    <reaction evidence="1">
        <text>ATP + protein L-histidine = ADP + protein N-phospho-L-histidine.</text>
        <dbReference type="EC" id="2.7.13.3"/>
    </reaction>
</comment>
<keyword evidence="4" id="KW-0597">Phosphoprotein</keyword>
<reference evidence="15 16" key="1">
    <citation type="submission" date="2024-09" db="EMBL/GenBank/DDBJ databases">
        <authorList>
            <person name="Sun Q."/>
            <person name="Mori K."/>
        </authorList>
    </citation>
    <scope>NUCLEOTIDE SEQUENCE [LARGE SCALE GENOMIC DNA]</scope>
    <source>
        <strain evidence="15 16">ATCC 51285</strain>
    </source>
</reference>
<keyword evidence="7" id="KW-0547">Nucleotide-binding</keyword>
<evidence type="ECO:0000256" key="8">
    <source>
        <dbReference type="ARBA" id="ARBA00022777"/>
    </source>
</evidence>
<feature type="domain" description="Histidine kinase" evidence="13">
    <location>
        <begin position="242"/>
        <end position="448"/>
    </location>
</feature>
<dbReference type="PANTHER" id="PTHR45436:SF14">
    <property type="entry name" value="SENSOR PROTEIN QSEC"/>
    <property type="match status" value="1"/>
</dbReference>
<feature type="domain" description="HAMP" evidence="14">
    <location>
        <begin position="182"/>
        <end position="234"/>
    </location>
</feature>
<gene>
    <name evidence="15" type="ORF">ACFFLH_06235</name>
</gene>
<dbReference type="RefSeq" id="WP_027311508.1">
    <property type="nucleotide sequence ID" value="NZ_JBHLZN010000002.1"/>
</dbReference>
<dbReference type="SUPFAM" id="SSF55874">
    <property type="entry name" value="ATPase domain of HSP90 chaperone/DNA topoisomerase II/histidine kinase"/>
    <property type="match status" value="1"/>
</dbReference>
<dbReference type="PANTHER" id="PTHR45436">
    <property type="entry name" value="SENSOR HISTIDINE KINASE YKOH"/>
    <property type="match status" value="1"/>
</dbReference>
<keyword evidence="8" id="KW-0418">Kinase</keyword>
<keyword evidence="6 12" id="KW-0812">Transmembrane</keyword>
<dbReference type="PROSITE" id="PS50109">
    <property type="entry name" value="HIS_KIN"/>
    <property type="match status" value="1"/>
</dbReference>
<dbReference type="GO" id="GO:0005524">
    <property type="term" value="F:ATP binding"/>
    <property type="evidence" value="ECO:0007669"/>
    <property type="project" value="UniProtKB-KW"/>
</dbReference>
<dbReference type="PROSITE" id="PS50885">
    <property type="entry name" value="HAMP"/>
    <property type="match status" value="1"/>
</dbReference>
<accession>A0ABV5Z9T5</accession>
<proteinExistence type="predicted"/>
<evidence type="ECO:0000256" key="4">
    <source>
        <dbReference type="ARBA" id="ARBA00022553"/>
    </source>
</evidence>
<dbReference type="InterPro" id="IPR005467">
    <property type="entry name" value="His_kinase_dom"/>
</dbReference>
<comment type="caution">
    <text evidence="15">The sequence shown here is derived from an EMBL/GenBank/DDBJ whole genome shotgun (WGS) entry which is preliminary data.</text>
</comment>
<evidence type="ECO:0000256" key="1">
    <source>
        <dbReference type="ARBA" id="ARBA00000085"/>
    </source>
</evidence>
<dbReference type="InterPro" id="IPR050428">
    <property type="entry name" value="TCS_sensor_his_kinase"/>
</dbReference>
<organism evidence="15 16">
    <name type="scientific">Balneatrix alpica</name>
    <dbReference type="NCBI Taxonomy" id="75684"/>
    <lineage>
        <taxon>Bacteria</taxon>
        <taxon>Pseudomonadati</taxon>
        <taxon>Pseudomonadota</taxon>
        <taxon>Gammaproteobacteria</taxon>
        <taxon>Oceanospirillales</taxon>
        <taxon>Balneatrichaceae</taxon>
        <taxon>Balneatrix</taxon>
    </lineage>
</organism>